<dbReference type="PANTHER" id="PTHR11319:SF35">
    <property type="entry name" value="OUTER MEMBRANE PROTEIN PMPC-RELATED"/>
    <property type="match status" value="1"/>
</dbReference>
<sequence length="1380" mass="144327">MININTTPPTTTSPRAHLDNAGVVNLGEFATLLVGGGDNVFAGNECGQNGAVFGATTDTAIVIEGGTFFGNKAADGGGVIWTKGDVTILGGNFSGNDGAEAGGVVLASEESTIIIAGGLFQGNEALDGGVVFVSEGAAVAVEGGVFDSNHAGNGGGAFAAEEDGHIDITQGTFTNNEADFGGFLYKEGPGNASCTGASVAGHRGVDGGAVYAVEGAKLEWGCDLVNNSALAGPAIYARDNAEVVLRGVELCDNVVARGSVVFVVSSNLTTYQTVFTDTAGSPDLSAVQADEDSSYKAEDTSFVGFAGRAVVFSEGTLYLDECNFSGSTASVLVYSEGDSTTVVRNAVLGDNNYFDVAKAASTANEIPTAHSLINVNVTCDGWMPFSSTSPCSEGSPCIDGDLGVYCQCYTRESSIAEGSPSETCVTGDPGLLNLTVLSEPADAVYPTMLDGELLATLNDDETVTTSSSTGGSGVAVSGGAGTEGGVIWNVSALPFSLGEGSMEWTVFPSTGLLLPGRSITLHVVTLPSEDFNGEATVSFQADGMSPPASPAAEAAAAVVIQTTSLADDGEEDTAAASFDVSFFHCLEGTYWNNECDTGGDSDSCCELCTDLDGDEDGVDCEDMGATTRTLPVQSGYWRASLDSVYIRQCFNEDACRGGSIVASEQEYCNAGYEGPQCAVCASGYGRGVANACHLCTASFKGGMYFVLAVASLLTLFVVALLAVYLVGGRGAVSNTMTNTRESVRMLQKRGSGLLRSEGTTRRFDFSASGGWSSWQHPTKGGDPLKSVGEESDGGESGGSGRFMGAWGRRMSASIGVPMRGAAITCAAAATGPSSSVNDSKGAGNKLDSAGTMGADFLPLARSRAAAAAAGGTAAGGILVPPTMRRADNEEEGDVSNNTAGSSSSGRGLQPSAAPAVRGPRGDGKGARGGQQQGMGGGDRKKKTAAARIGEMLARLPLSKLKIVVVVWQISNAFAEVTKVPFPPVYEKFLSIIGIFSFDLGWMISAACLTAGIDFYDKLLIVTIGPVGLLLLLGFTFYLGARPVRTGRVIDMSFRNNTSTSVSSATAATLAAYDSGISGSVRPRAGASDSARGTASTTASARRGKGASRSAMAAAAAAERARQGRARPSARRVWRNGPGDESDIEQNHLWELFARHTTMMLIILYLVYTQVSTVVFQAFACEDFPEIGKSFLRADFRIECDTPKHDNYKTYAAAMICIYPLGIPAAFCYFLTRQMSRINPPTDKGLKNQRGRKHVVTEKMNQRRTDRAIAPTSFLWNAYYPNRYYYEVFECLRRLLLTGLLVFLAPDTPGQVAFGCVFAFLSLLVFELLRPHTDHLDMQLYRTVRMNKNLLRKNLLPRSSLLALVQRVCTCVYVPSSLGPV</sequence>
<keyword evidence="2" id="KW-0472">Membrane</keyword>
<evidence type="ECO:0000256" key="1">
    <source>
        <dbReference type="SAM" id="MobiDB-lite"/>
    </source>
</evidence>
<evidence type="ECO:0000256" key="2">
    <source>
        <dbReference type="SAM" id="Phobius"/>
    </source>
</evidence>
<evidence type="ECO:0000313" key="4">
    <source>
        <dbReference type="Proteomes" id="UP000002630"/>
    </source>
</evidence>
<dbReference type="InParanoid" id="D7G0A8"/>
<dbReference type="EMBL" id="FN649740">
    <property type="protein sequence ID" value="CBJ26635.1"/>
    <property type="molecule type" value="Genomic_DNA"/>
</dbReference>
<accession>D7G0A8</accession>
<feature type="transmembrane region" description="Helical" evidence="2">
    <location>
        <begin position="1210"/>
        <end position="1230"/>
    </location>
</feature>
<keyword evidence="2" id="KW-0812">Transmembrane</keyword>
<feature type="compositionally biased region" description="Polar residues" evidence="1">
    <location>
        <begin position="894"/>
        <end position="906"/>
    </location>
</feature>
<feature type="transmembrane region" description="Helical" evidence="2">
    <location>
        <begin position="702"/>
        <end position="726"/>
    </location>
</feature>
<feature type="region of interest" description="Disordered" evidence="1">
    <location>
        <begin position="767"/>
        <end position="802"/>
    </location>
</feature>
<feature type="compositionally biased region" description="Gly residues" evidence="1">
    <location>
        <begin position="926"/>
        <end position="936"/>
    </location>
</feature>
<evidence type="ECO:0000313" key="3">
    <source>
        <dbReference type="EMBL" id="CBJ26635.1"/>
    </source>
</evidence>
<reference evidence="3 4" key="1">
    <citation type="journal article" date="2010" name="Nature">
        <title>The Ectocarpus genome and the independent evolution of multicellularity in brown algae.</title>
        <authorList>
            <person name="Cock J.M."/>
            <person name="Sterck L."/>
            <person name="Rouze P."/>
            <person name="Scornet D."/>
            <person name="Allen A.E."/>
            <person name="Amoutzias G."/>
            <person name="Anthouard V."/>
            <person name="Artiguenave F."/>
            <person name="Aury J.M."/>
            <person name="Badger J.H."/>
            <person name="Beszteri B."/>
            <person name="Billiau K."/>
            <person name="Bonnet E."/>
            <person name="Bothwell J.H."/>
            <person name="Bowler C."/>
            <person name="Boyen C."/>
            <person name="Brownlee C."/>
            <person name="Carrano C.J."/>
            <person name="Charrier B."/>
            <person name="Cho G.Y."/>
            <person name="Coelho S.M."/>
            <person name="Collen J."/>
            <person name="Corre E."/>
            <person name="Da Silva C."/>
            <person name="Delage L."/>
            <person name="Delaroque N."/>
            <person name="Dittami S.M."/>
            <person name="Doulbeau S."/>
            <person name="Elias M."/>
            <person name="Farnham G."/>
            <person name="Gachon C.M."/>
            <person name="Gschloessl B."/>
            <person name="Heesch S."/>
            <person name="Jabbari K."/>
            <person name="Jubin C."/>
            <person name="Kawai H."/>
            <person name="Kimura K."/>
            <person name="Kloareg B."/>
            <person name="Kupper F.C."/>
            <person name="Lang D."/>
            <person name="Le Bail A."/>
            <person name="Leblanc C."/>
            <person name="Lerouge P."/>
            <person name="Lohr M."/>
            <person name="Lopez P.J."/>
            <person name="Martens C."/>
            <person name="Maumus F."/>
            <person name="Michel G."/>
            <person name="Miranda-Saavedra D."/>
            <person name="Morales J."/>
            <person name="Moreau H."/>
            <person name="Motomura T."/>
            <person name="Nagasato C."/>
            <person name="Napoli C.A."/>
            <person name="Nelson D.R."/>
            <person name="Nyvall-Collen P."/>
            <person name="Peters A.F."/>
            <person name="Pommier C."/>
            <person name="Potin P."/>
            <person name="Poulain J."/>
            <person name="Quesneville H."/>
            <person name="Read B."/>
            <person name="Rensing S.A."/>
            <person name="Ritter A."/>
            <person name="Rousvoal S."/>
            <person name="Samanta M."/>
            <person name="Samson G."/>
            <person name="Schroeder D.C."/>
            <person name="Segurens B."/>
            <person name="Strittmatter M."/>
            <person name="Tonon T."/>
            <person name="Tregear J.W."/>
            <person name="Valentin K."/>
            <person name="von Dassow P."/>
            <person name="Yamagishi T."/>
            <person name="Van de Peer Y."/>
            <person name="Wincker P."/>
        </authorList>
    </citation>
    <scope>NUCLEOTIDE SEQUENCE [LARGE SCALE GENOMIC DNA]</scope>
    <source>
        <strain evidence="4">Ec32 / CCAP1310/4</strain>
    </source>
</reference>
<gene>
    <name evidence="3" type="ORF">Esi_0040_0003</name>
</gene>
<feature type="transmembrane region" description="Helical" evidence="2">
    <location>
        <begin position="988"/>
        <end position="1012"/>
    </location>
</feature>
<keyword evidence="4" id="KW-1185">Reference proteome</keyword>
<protein>
    <submittedName>
        <fullName evidence="3">Polymorphic outer membrane protein</fullName>
    </submittedName>
</protein>
<name>D7G0A8_ECTSI</name>
<organism evidence="3 4">
    <name type="scientific">Ectocarpus siliculosus</name>
    <name type="common">Brown alga</name>
    <name type="synonym">Conferva siliculosa</name>
    <dbReference type="NCBI Taxonomy" id="2880"/>
    <lineage>
        <taxon>Eukaryota</taxon>
        <taxon>Sar</taxon>
        <taxon>Stramenopiles</taxon>
        <taxon>Ochrophyta</taxon>
        <taxon>PX clade</taxon>
        <taxon>Phaeophyceae</taxon>
        <taxon>Ectocarpales</taxon>
        <taxon>Ectocarpaceae</taxon>
        <taxon>Ectocarpus</taxon>
    </lineage>
</organism>
<feature type="region of interest" description="Disordered" evidence="1">
    <location>
        <begin position="1080"/>
        <end position="1108"/>
    </location>
</feature>
<feature type="region of interest" description="Disordered" evidence="1">
    <location>
        <begin position="887"/>
        <end position="940"/>
    </location>
</feature>
<feature type="transmembrane region" description="Helical" evidence="2">
    <location>
        <begin position="1158"/>
        <end position="1179"/>
    </location>
</feature>
<dbReference type="Proteomes" id="UP000002630">
    <property type="component" value="Linkage Group LG15"/>
</dbReference>
<dbReference type="SUPFAM" id="SSF51126">
    <property type="entry name" value="Pectin lyase-like"/>
    <property type="match status" value="1"/>
</dbReference>
<proteinExistence type="predicted"/>
<dbReference type="InterPro" id="IPR011050">
    <property type="entry name" value="Pectin_lyase_fold/virulence"/>
</dbReference>
<dbReference type="PANTHER" id="PTHR11319">
    <property type="entry name" value="G PROTEIN-COUPLED RECEPTOR-RELATED"/>
    <property type="match status" value="1"/>
</dbReference>
<keyword evidence="2" id="KW-1133">Transmembrane helix</keyword>
<feature type="transmembrane region" description="Helical" evidence="2">
    <location>
        <begin position="1018"/>
        <end position="1038"/>
    </location>
</feature>
<feature type="compositionally biased region" description="Low complexity" evidence="1">
    <location>
        <begin position="1083"/>
        <end position="1108"/>
    </location>
</feature>
<dbReference type="EMBL" id="FN648597">
    <property type="protein sequence ID" value="CBJ26635.1"/>
    <property type="molecule type" value="Genomic_DNA"/>
</dbReference>